<protein>
    <recommendedName>
        <fullName evidence="4">Cytidyltransferase-like domain-containing protein</fullName>
    </recommendedName>
</protein>
<dbReference type="OrthoDB" id="3558741at2759"/>
<evidence type="ECO:0008006" key="4">
    <source>
        <dbReference type="Google" id="ProtNLM"/>
    </source>
</evidence>
<feature type="region of interest" description="Disordered" evidence="1">
    <location>
        <begin position="336"/>
        <end position="373"/>
    </location>
</feature>
<sequence length="398" mass="45062">MRRALKDPSAKIFQPHLTHSPPTLQLGKVNRVITYRGCFNPPHQGHKDALCHAFFRAGADLNIIAAIIIPLDDRHVSRKPQMEKAGAFTLTKDQRIELWNTGGLVGGWHWCYPLTWTSAGGGIEAFKEELLKEVRKDGFELEFLTLLGPDHAGNGRASRKTITCGAKERATFIQDGGLTWATLPQYGDWQAMNTDAAALRRLATEGSTLWLEDKLRMLYPEKLGDLSDDPTLRRTQIERRLRTYTRHLGAVRVCQRLDTTREAWIRFVPTRFIGSQGGAAFIGKQEMALSSTLIRDIIWQCRSPRDLVAQIEGLALNSSLLSEFIRELDWDHPYFPKNNKKKRDPSPASPVPEAPISKRQKISEKEMEVEQSPNLVPTNIRSVWGMQRVGEWIGHLLD</sequence>
<evidence type="ECO:0000313" key="2">
    <source>
        <dbReference type="EMBL" id="KAF2118776.1"/>
    </source>
</evidence>
<organism evidence="2 3">
    <name type="scientific">Lophiotrema nucula</name>
    <dbReference type="NCBI Taxonomy" id="690887"/>
    <lineage>
        <taxon>Eukaryota</taxon>
        <taxon>Fungi</taxon>
        <taxon>Dikarya</taxon>
        <taxon>Ascomycota</taxon>
        <taxon>Pezizomycotina</taxon>
        <taxon>Dothideomycetes</taxon>
        <taxon>Pleosporomycetidae</taxon>
        <taxon>Pleosporales</taxon>
        <taxon>Lophiotremataceae</taxon>
        <taxon>Lophiotrema</taxon>
    </lineage>
</organism>
<accession>A0A6A5ZHX9</accession>
<name>A0A6A5ZHX9_9PLEO</name>
<gene>
    <name evidence="2" type="ORF">BDV96DRAFT_642951</name>
</gene>
<proteinExistence type="predicted"/>
<dbReference type="Proteomes" id="UP000799770">
    <property type="component" value="Unassembled WGS sequence"/>
</dbReference>
<dbReference type="SUPFAM" id="SSF52374">
    <property type="entry name" value="Nucleotidylyl transferase"/>
    <property type="match status" value="1"/>
</dbReference>
<evidence type="ECO:0000313" key="3">
    <source>
        <dbReference type="Proteomes" id="UP000799770"/>
    </source>
</evidence>
<dbReference type="AlphaFoldDB" id="A0A6A5ZHX9"/>
<evidence type="ECO:0000256" key="1">
    <source>
        <dbReference type="SAM" id="MobiDB-lite"/>
    </source>
</evidence>
<dbReference type="EMBL" id="ML977316">
    <property type="protein sequence ID" value="KAF2118776.1"/>
    <property type="molecule type" value="Genomic_DNA"/>
</dbReference>
<reference evidence="2" key="1">
    <citation type="journal article" date="2020" name="Stud. Mycol.">
        <title>101 Dothideomycetes genomes: a test case for predicting lifestyles and emergence of pathogens.</title>
        <authorList>
            <person name="Haridas S."/>
            <person name="Albert R."/>
            <person name="Binder M."/>
            <person name="Bloem J."/>
            <person name="Labutti K."/>
            <person name="Salamov A."/>
            <person name="Andreopoulos B."/>
            <person name="Baker S."/>
            <person name="Barry K."/>
            <person name="Bills G."/>
            <person name="Bluhm B."/>
            <person name="Cannon C."/>
            <person name="Castanera R."/>
            <person name="Culley D."/>
            <person name="Daum C."/>
            <person name="Ezra D."/>
            <person name="Gonzalez J."/>
            <person name="Henrissat B."/>
            <person name="Kuo A."/>
            <person name="Liang C."/>
            <person name="Lipzen A."/>
            <person name="Lutzoni F."/>
            <person name="Magnuson J."/>
            <person name="Mondo S."/>
            <person name="Nolan M."/>
            <person name="Ohm R."/>
            <person name="Pangilinan J."/>
            <person name="Park H.-J."/>
            <person name="Ramirez L."/>
            <person name="Alfaro M."/>
            <person name="Sun H."/>
            <person name="Tritt A."/>
            <person name="Yoshinaga Y."/>
            <person name="Zwiers L.-H."/>
            <person name="Turgeon B."/>
            <person name="Goodwin S."/>
            <person name="Spatafora J."/>
            <person name="Crous P."/>
            <person name="Grigoriev I."/>
        </authorList>
    </citation>
    <scope>NUCLEOTIDE SEQUENCE</scope>
    <source>
        <strain evidence="2">CBS 627.86</strain>
    </source>
</reference>
<keyword evidence="3" id="KW-1185">Reference proteome</keyword>